<sequence length="158" mass="17271">MVSMELRICCDGDHVHNYSIGSKLRSVFQPSLQLIWLIDLLSGLQPLSCRLNSLQVSAQQPQSTSFARPNISRRRNSSIGKFAILCAGWPIMAVVPCAEMPTSADWSGPWVRLAVFGRLYSIANGFMLVLLDIISRGGDTTAVSGSPRRMSLSRSVSS</sequence>
<gene>
    <name evidence="1" type="ORF">BGW36DRAFT_445519</name>
</gene>
<reference evidence="1" key="1">
    <citation type="submission" date="2021-12" db="EMBL/GenBank/DDBJ databases">
        <title>Convergent genome expansion in fungi linked to evolution of root-endophyte symbiosis.</title>
        <authorList>
            <consortium name="DOE Joint Genome Institute"/>
            <person name="Ke Y.-H."/>
            <person name="Bonito G."/>
            <person name="Liao H.-L."/>
            <person name="Looney B."/>
            <person name="Rojas-Flechas A."/>
            <person name="Nash J."/>
            <person name="Hameed K."/>
            <person name="Schadt C."/>
            <person name="Martin F."/>
            <person name="Crous P.W."/>
            <person name="Miettinen O."/>
            <person name="Magnuson J.K."/>
            <person name="Labbe J."/>
            <person name="Jacobson D."/>
            <person name="Doktycz M.J."/>
            <person name="Veneault-Fourrey C."/>
            <person name="Kuo A."/>
            <person name="Mondo S."/>
            <person name="Calhoun S."/>
            <person name="Riley R."/>
            <person name="Ohm R."/>
            <person name="LaButti K."/>
            <person name="Andreopoulos B."/>
            <person name="Pangilinan J."/>
            <person name="Nolan M."/>
            <person name="Tritt A."/>
            <person name="Clum A."/>
            <person name="Lipzen A."/>
            <person name="Daum C."/>
            <person name="Barry K."/>
            <person name="Grigoriev I.V."/>
            <person name="Vilgalys R."/>
        </authorList>
    </citation>
    <scope>NUCLEOTIDE SEQUENCE</scope>
    <source>
        <strain evidence="1">PMI_201</strain>
    </source>
</reference>
<proteinExistence type="predicted"/>
<name>A0AAD4KVB1_9EURO</name>
<comment type="caution">
    <text evidence="1">The sequence shown here is derived from an EMBL/GenBank/DDBJ whole genome shotgun (WGS) entry which is preliminary data.</text>
</comment>
<dbReference type="Proteomes" id="UP001201262">
    <property type="component" value="Unassembled WGS sequence"/>
</dbReference>
<evidence type="ECO:0000313" key="1">
    <source>
        <dbReference type="EMBL" id="KAH8701893.1"/>
    </source>
</evidence>
<organism evidence="1 2">
    <name type="scientific">Talaromyces proteolyticus</name>
    <dbReference type="NCBI Taxonomy" id="1131652"/>
    <lineage>
        <taxon>Eukaryota</taxon>
        <taxon>Fungi</taxon>
        <taxon>Dikarya</taxon>
        <taxon>Ascomycota</taxon>
        <taxon>Pezizomycotina</taxon>
        <taxon>Eurotiomycetes</taxon>
        <taxon>Eurotiomycetidae</taxon>
        <taxon>Eurotiales</taxon>
        <taxon>Trichocomaceae</taxon>
        <taxon>Talaromyces</taxon>
        <taxon>Talaromyces sect. Bacilispori</taxon>
    </lineage>
</organism>
<accession>A0AAD4KVB1</accession>
<keyword evidence="2" id="KW-1185">Reference proteome</keyword>
<dbReference type="EMBL" id="JAJTJA010000003">
    <property type="protein sequence ID" value="KAH8701893.1"/>
    <property type="molecule type" value="Genomic_DNA"/>
</dbReference>
<dbReference type="AlphaFoldDB" id="A0AAD4KVB1"/>
<evidence type="ECO:0000313" key="2">
    <source>
        <dbReference type="Proteomes" id="UP001201262"/>
    </source>
</evidence>
<dbReference type="GeneID" id="70251964"/>
<protein>
    <submittedName>
        <fullName evidence="1">Uncharacterized protein</fullName>
    </submittedName>
</protein>
<dbReference type="RefSeq" id="XP_046075269.1">
    <property type="nucleotide sequence ID" value="XM_046221677.1"/>
</dbReference>